<dbReference type="GO" id="GO:0006284">
    <property type="term" value="P:base-excision repair"/>
    <property type="evidence" value="ECO:0007669"/>
    <property type="project" value="TreeGrafter"/>
</dbReference>
<dbReference type="GO" id="GO:0003906">
    <property type="term" value="F:DNA-(apurinic or apyrimidinic site) endonuclease activity"/>
    <property type="evidence" value="ECO:0007669"/>
    <property type="project" value="TreeGrafter"/>
</dbReference>
<evidence type="ECO:0000256" key="8">
    <source>
        <dbReference type="PIRSR" id="PIRSR604808-3"/>
    </source>
</evidence>
<evidence type="ECO:0000256" key="2">
    <source>
        <dbReference type="ARBA" id="ARBA00007092"/>
    </source>
</evidence>
<gene>
    <name evidence="11" type="ORF">HINF_LOCUS38969</name>
    <name evidence="12" type="ORF">HINF_LOCUS45733</name>
</gene>
<dbReference type="EC" id="3.1.21.-" evidence="9"/>
<feature type="binding site" evidence="7">
    <location>
        <position position="207"/>
    </location>
    <ligand>
        <name>Mg(2+)</name>
        <dbReference type="ChEBI" id="CHEBI:18420"/>
        <label>1</label>
    </ligand>
</feature>
<evidence type="ECO:0000313" key="13">
    <source>
        <dbReference type="Proteomes" id="UP001642409"/>
    </source>
</evidence>
<keyword evidence="7" id="KW-0464">Manganese</keyword>
<feature type="active site" description="Proton acceptor" evidence="6">
    <location>
        <position position="304"/>
    </location>
</feature>
<evidence type="ECO:0000259" key="10">
    <source>
        <dbReference type="Pfam" id="PF03372"/>
    </source>
</evidence>
<accession>A0AA86UDG4</accession>
<evidence type="ECO:0000256" key="7">
    <source>
        <dbReference type="PIRSR" id="PIRSR604808-2"/>
    </source>
</evidence>
<evidence type="ECO:0000256" key="6">
    <source>
        <dbReference type="PIRSR" id="PIRSR604808-1"/>
    </source>
</evidence>
<dbReference type="EMBL" id="CATOUU010000823">
    <property type="protein sequence ID" value="CAI9951324.1"/>
    <property type="molecule type" value="Genomic_DNA"/>
</dbReference>
<protein>
    <recommendedName>
        <fullName evidence="9">DNA repair nuclease/redox regulator APEX1</fullName>
        <shortName evidence="9">APEN</shortName>
        <shortName evidence="9">REF-1</shortName>
        <ecNumber evidence="9">3.1.11.2</ecNumber>
        <ecNumber evidence="9">3.1.21.-</ecNumber>
    </recommendedName>
    <alternativeName>
        <fullName evidence="9">APEX nuclease</fullName>
    </alternativeName>
    <alternativeName>
        <fullName evidence="9">Apurinic-apyrimidinic endonuclease 1</fullName>
    </alternativeName>
    <alternativeName>
        <fullName evidence="9">Redox factor-1</fullName>
    </alternativeName>
    <component>
        <recommendedName>
            <fullName evidence="9">DNA repair nuclease/redox regulator APEX1, mitochondrial</fullName>
        </recommendedName>
    </component>
</protein>
<dbReference type="GO" id="GO:0046872">
    <property type="term" value="F:metal ion binding"/>
    <property type="evidence" value="ECO:0007669"/>
    <property type="project" value="UniProtKB-KW"/>
</dbReference>
<dbReference type="GO" id="GO:0003677">
    <property type="term" value="F:DNA binding"/>
    <property type="evidence" value="ECO:0007669"/>
    <property type="project" value="InterPro"/>
</dbReference>
<feature type="binding site" evidence="7">
    <location>
        <position position="304"/>
    </location>
    <ligand>
        <name>Mg(2+)</name>
        <dbReference type="ChEBI" id="CHEBI:18420"/>
        <label>1</label>
    </ligand>
</feature>
<dbReference type="GO" id="GO:0005634">
    <property type="term" value="C:nucleus"/>
    <property type="evidence" value="ECO:0007669"/>
    <property type="project" value="TreeGrafter"/>
</dbReference>
<feature type="active site" evidence="6">
    <location>
        <position position="167"/>
    </location>
</feature>
<dbReference type="GO" id="GO:0008081">
    <property type="term" value="F:phosphoric diester hydrolase activity"/>
    <property type="evidence" value="ECO:0007669"/>
    <property type="project" value="TreeGrafter"/>
</dbReference>
<keyword evidence="4" id="KW-0378">Hydrolase</keyword>
<keyword evidence="9" id="KW-0234">DNA repair</keyword>
<evidence type="ECO:0000313" key="11">
    <source>
        <dbReference type="EMBL" id="CAI9951324.1"/>
    </source>
</evidence>
<feature type="site" description="Important for catalytic activity" evidence="8">
    <location>
        <position position="277"/>
    </location>
</feature>
<feature type="binding site" evidence="7">
    <location>
        <position position="51"/>
    </location>
    <ligand>
        <name>Mg(2+)</name>
        <dbReference type="ChEBI" id="CHEBI:18420"/>
        <label>1</label>
    </ligand>
</feature>
<comment type="cofactor">
    <cofactor evidence="7 9">
        <name>Mg(2+)</name>
        <dbReference type="ChEBI" id="CHEBI:18420"/>
    </cofactor>
    <cofactor evidence="7 9">
        <name>Mn(2+)</name>
        <dbReference type="ChEBI" id="CHEBI:29035"/>
    </cofactor>
    <text evidence="7 9">Probably binds two magnesium or manganese ions per subunit.</text>
</comment>
<comment type="caution">
    <text evidence="11">The sequence shown here is derived from an EMBL/GenBank/DDBJ whole genome shotgun (WGS) entry which is preliminary data.</text>
</comment>
<dbReference type="InterPro" id="IPR004808">
    <property type="entry name" value="AP_endonuc_1"/>
</dbReference>
<evidence type="ECO:0000256" key="4">
    <source>
        <dbReference type="ARBA" id="ARBA00022801"/>
    </source>
</evidence>
<dbReference type="EMBL" id="CAXDID020000199">
    <property type="protein sequence ID" value="CAL6053877.1"/>
    <property type="molecule type" value="Genomic_DNA"/>
</dbReference>
<feature type="binding site" evidence="7">
    <location>
        <position position="303"/>
    </location>
    <ligand>
        <name>Mg(2+)</name>
        <dbReference type="ChEBI" id="CHEBI:18420"/>
        <label>1</label>
    </ligand>
</feature>
<dbReference type="Pfam" id="PF03372">
    <property type="entry name" value="Exo_endo_phos"/>
    <property type="match status" value="1"/>
</dbReference>
<keyword evidence="11" id="KW-0255">Endonuclease</keyword>
<feature type="binding site" evidence="7">
    <location>
        <position position="79"/>
    </location>
    <ligand>
        <name>Mg(2+)</name>
        <dbReference type="ChEBI" id="CHEBI:18420"/>
        <label>1</label>
    </ligand>
</feature>
<feature type="site" description="Transition state stabilizer" evidence="8">
    <location>
        <position position="207"/>
    </location>
</feature>
<dbReference type="InterPro" id="IPR005135">
    <property type="entry name" value="Endo/exonuclease/phosphatase"/>
</dbReference>
<keyword evidence="5 7" id="KW-0460">Magnesium</keyword>
<feature type="domain" description="Endonuclease/exonuclease/phosphatase" evidence="10">
    <location>
        <begin position="48"/>
        <end position="304"/>
    </location>
</feature>
<reference evidence="12 13" key="2">
    <citation type="submission" date="2024-07" db="EMBL/GenBank/DDBJ databases">
        <authorList>
            <person name="Akdeniz Z."/>
        </authorList>
    </citation>
    <scope>NUCLEOTIDE SEQUENCE [LARGE SCALE GENOMIC DNA]</scope>
</reference>
<evidence type="ECO:0000256" key="3">
    <source>
        <dbReference type="ARBA" id="ARBA00022723"/>
    </source>
</evidence>
<dbReference type="InterPro" id="IPR020848">
    <property type="entry name" value="AP_endonuclease_F1_CS"/>
</dbReference>
<keyword evidence="3 7" id="KW-0479">Metal-binding</keyword>
<dbReference type="Gene3D" id="3.60.10.10">
    <property type="entry name" value="Endonuclease/exonuclease/phosphatase"/>
    <property type="match status" value="1"/>
</dbReference>
<reference evidence="11" key="1">
    <citation type="submission" date="2023-06" db="EMBL/GenBank/DDBJ databases">
        <authorList>
            <person name="Kurt Z."/>
        </authorList>
    </citation>
    <scope>NUCLEOTIDE SEQUENCE</scope>
</reference>
<feature type="active site" description="Proton donor/acceptor" evidence="6">
    <location>
        <position position="205"/>
    </location>
</feature>
<evidence type="ECO:0000256" key="5">
    <source>
        <dbReference type="ARBA" id="ARBA00022842"/>
    </source>
</evidence>
<dbReference type="PROSITE" id="PS51435">
    <property type="entry name" value="AP_NUCLEASE_F1_4"/>
    <property type="match status" value="1"/>
</dbReference>
<feature type="binding site" evidence="7">
    <location>
        <position position="205"/>
    </location>
    <ligand>
        <name>Mg(2+)</name>
        <dbReference type="ChEBI" id="CHEBI:18420"/>
        <label>1</label>
    </ligand>
</feature>
<organism evidence="11">
    <name type="scientific">Hexamita inflata</name>
    <dbReference type="NCBI Taxonomy" id="28002"/>
    <lineage>
        <taxon>Eukaryota</taxon>
        <taxon>Metamonada</taxon>
        <taxon>Diplomonadida</taxon>
        <taxon>Hexamitidae</taxon>
        <taxon>Hexamitinae</taxon>
        <taxon>Hexamita</taxon>
    </lineage>
</organism>
<evidence type="ECO:0000313" key="12">
    <source>
        <dbReference type="EMBL" id="CAL6053877.1"/>
    </source>
</evidence>
<dbReference type="NCBIfam" id="TIGR00633">
    <property type="entry name" value="xth"/>
    <property type="match status" value="1"/>
</dbReference>
<feature type="site" description="Interaction with DNA substrate" evidence="8">
    <location>
        <position position="304"/>
    </location>
</feature>
<dbReference type="PANTHER" id="PTHR22748:SF6">
    <property type="entry name" value="DNA-(APURINIC OR APYRIMIDINIC SITE) ENDONUCLEASE"/>
    <property type="match status" value="1"/>
</dbReference>
<dbReference type="Proteomes" id="UP001642409">
    <property type="component" value="Unassembled WGS sequence"/>
</dbReference>
<comment type="cofactor">
    <cofactor evidence="1">
        <name>Mn(2+)</name>
        <dbReference type="ChEBI" id="CHEBI:29035"/>
    </cofactor>
</comment>
<comment type="similarity">
    <text evidence="2 9">Belongs to the DNA repair enzymes AP/ExoA family.</text>
</comment>
<dbReference type="PANTHER" id="PTHR22748">
    <property type="entry name" value="AP ENDONUCLEASE"/>
    <property type="match status" value="1"/>
</dbReference>
<keyword evidence="11" id="KW-0540">Nuclease</keyword>
<dbReference type="PROSITE" id="PS00727">
    <property type="entry name" value="AP_NUCLEASE_F1_2"/>
    <property type="match status" value="1"/>
</dbReference>
<evidence type="ECO:0000256" key="9">
    <source>
        <dbReference type="RuleBase" id="RU362131"/>
    </source>
</evidence>
<dbReference type="EC" id="3.1.11.2" evidence="9"/>
<keyword evidence="13" id="KW-1185">Reference proteome</keyword>
<name>A0AA86UDG4_9EUKA</name>
<dbReference type="InterPro" id="IPR036691">
    <property type="entry name" value="Endo/exonu/phosph_ase_sf"/>
</dbReference>
<sequence length="313" mass="35851">MPDRPKQNLKPKAEKDIKQCPKVYNNKTSNIPALSTSPQYVVKNLKIMAYNVNGIRAALKKGLDKYIKNQNPDILFIGETKVGQATIQEFIDSKEFKSTHLYNNYYYVFSSSVMRQGYSGTAAFIKQSISPLSVQTKFPQVSNDCILNSEGRMIKLEFDKFTIYHIYVPNSGRGEDGFLNERVNVEVQIRSILKSEQKPIIYCGDLNVVAAKIDIFEWQKNLGSPGMTEEERIEHQLLKQELNLVDSFRQLNLELRKYSWFSYFGSGKEGGRGWRIDYFLVHSDLMGYVKLADIDQNAGDCSDHVPIILDIEM</sequence>
<dbReference type="AlphaFoldDB" id="A0AA86UDG4"/>
<dbReference type="GO" id="GO:0008311">
    <property type="term" value="F:double-stranded DNA 3'-5' DNA exonuclease activity"/>
    <property type="evidence" value="ECO:0007669"/>
    <property type="project" value="UniProtKB-EC"/>
</dbReference>
<evidence type="ECO:0000256" key="1">
    <source>
        <dbReference type="ARBA" id="ARBA00001936"/>
    </source>
</evidence>
<proteinExistence type="inferred from homology"/>
<keyword evidence="9" id="KW-0227">DNA damage</keyword>
<dbReference type="SUPFAM" id="SSF56219">
    <property type="entry name" value="DNase I-like"/>
    <property type="match status" value="1"/>
</dbReference>